<reference evidence="1 2" key="1">
    <citation type="submission" date="2019-09" db="EMBL/GenBank/DDBJ databases">
        <authorList>
            <consortium name="DOE Joint Genome Institute"/>
            <person name="Mondo S.J."/>
            <person name="Navarro-Mendoza M.I."/>
            <person name="Perez-Arques C."/>
            <person name="Panchal S."/>
            <person name="Nicolas F.E."/>
            <person name="Ganguly P."/>
            <person name="Pangilinan J."/>
            <person name="Grigoriev I."/>
            <person name="Heitman J."/>
            <person name="Sanya K."/>
            <person name="Garre V."/>
        </authorList>
    </citation>
    <scope>NUCLEOTIDE SEQUENCE [LARGE SCALE GENOMIC DNA]</scope>
    <source>
        <strain evidence="1 2">MU402</strain>
    </source>
</reference>
<name>A0A8H4BAI3_MUCCL</name>
<sequence length="178" mass="19867">MKWANGHLKNDTPNASKPDFSVYNLSGSTKCVVLIAEFKHKEQNSYIESDLVKLAKQMKSTLNTLIINGVSQRKVCGIQCEGENVYAYTMDLPSPKLYRMASVSKIKLFKNLDQISLLPSVITHLLYLKTVASQTALKIETAVLSTYNNLKRPAPIPPLDWLSNGSVTVSRIPKNQKK</sequence>
<dbReference type="Proteomes" id="UP000469890">
    <property type="component" value="Unassembled WGS sequence"/>
</dbReference>
<evidence type="ECO:0000313" key="1">
    <source>
        <dbReference type="EMBL" id="KAF1798118.1"/>
    </source>
</evidence>
<evidence type="ECO:0000313" key="2">
    <source>
        <dbReference type="Proteomes" id="UP000469890"/>
    </source>
</evidence>
<dbReference type="AlphaFoldDB" id="A0A8H4BAI3"/>
<proteinExistence type="predicted"/>
<dbReference type="EMBL" id="JAAECE010000008">
    <property type="protein sequence ID" value="KAF1798118.1"/>
    <property type="molecule type" value="Genomic_DNA"/>
</dbReference>
<protein>
    <submittedName>
        <fullName evidence="1">Uncharacterized protein</fullName>
    </submittedName>
</protein>
<comment type="caution">
    <text evidence="1">The sequence shown here is derived from an EMBL/GenBank/DDBJ whole genome shotgun (WGS) entry which is preliminary data.</text>
</comment>
<accession>A0A8H4BAI3</accession>
<gene>
    <name evidence="1" type="ORF">FB192DRAFT_1397768</name>
</gene>
<organism evidence="1 2">
    <name type="scientific">Mucor circinelloides f. lusitanicus</name>
    <name type="common">Mucor racemosus var. lusitanicus</name>
    <dbReference type="NCBI Taxonomy" id="29924"/>
    <lineage>
        <taxon>Eukaryota</taxon>
        <taxon>Fungi</taxon>
        <taxon>Fungi incertae sedis</taxon>
        <taxon>Mucoromycota</taxon>
        <taxon>Mucoromycotina</taxon>
        <taxon>Mucoromycetes</taxon>
        <taxon>Mucorales</taxon>
        <taxon>Mucorineae</taxon>
        <taxon>Mucoraceae</taxon>
        <taxon>Mucor</taxon>
    </lineage>
</organism>